<dbReference type="EMBL" id="JBJKBG010000008">
    <property type="protein sequence ID" value="KAL3726236.1"/>
    <property type="molecule type" value="Genomic_DNA"/>
</dbReference>
<dbReference type="InterPro" id="IPR016972">
    <property type="entry name" value="UCP031279"/>
</dbReference>
<dbReference type="PANTHER" id="PTHR33526">
    <property type="entry name" value="OS07G0123800 PROTEIN"/>
    <property type="match status" value="1"/>
</dbReference>
<gene>
    <name evidence="1" type="ORF">ACJRO7_031166</name>
</gene>
<evidence type="ECO:0000313" key="2">
    <source>
        <dbReference type="Proteomes" id="UP001634007"/>
    </source>
</evidence>
<dbReference type="AlphaFoldDB" id="A0ABD3JPJ4"/>
<dbReference type="PIRSF" id="PIRSF031279">
    <property type="entry name" value="UCP031279"/>
    <property type="match status" value="1"/>
</dbReference>
<reference evidence="1 2" key="1">
    <citation type="submission" date="2024-11" db="EMBL/GenBank/DDBJ databases">
        <title>Chromosome-level genome assembly of Eucalyptus globulus Labill. provides insights into its genome evolution.</title>
        <authorList>
            <person name="Li X."/>
        </authorList>
    </citation>
    <scope>NUCLEOTIDE SEQUENCE [LARGE SCALE GENOMIC DNA]</scope>
    <source>
        <strain evidence="1">CL2024</strain>
        <tissue evidence="1">Fresh tender leaves</tissue>
    </source>
</reference>
<accession>A0ABD3JPJ4</accession>
<name>A0ABD3JPJ4_EUCGL</name>
<protein>
    <submittedName>
        <fullName evidence="1">Uncharacterized protein</fullName>
    </submittedName>
</protein>
<dbReference type="Proteomes" id="UP001634007">
    <property type="component" value="Unassembled WGS sequence"/>
</dbReference>
<organism evidence="1 2">
    <name type="scientific">Eucalyptus globulus</name>
    <name type="common">Tasmanian blue gum</name>
    <dbReference type="NCBI Taxonomy" id="34317"/>
    <lineage>
        <taxon>Eukaryota</taxon>
        <taxon>Viridiplantae</taxon>
        <taxon>Streptophyta</taxon>
        <taxon>Embryophyta</taxon>
        <taxon>Tracheophyta</taxon>
        <taxon>Spermatophyta</taxon>
        <taxon>Magnoliopsida</taxon>
        <taxon>eudicotyledons</taxon>
        <taxon>Gunneridae</taxon>
        <taxon>Pentapetalae</taxon>
        <taxon>rosids</taxon>
        <taxon>malvids</taxon>
        <taxon>Myrtales</taxon>
        <taxon>Myrtaceae</taxon>
        <taxon>Myrtoideae</taxon>
        <taxon>Eucalypteae</taxon>
        <taxon>Eucalyptus</taxon>
    </lineage>
</organism>
<sequence>MASNTKKVGNKKNKLIICVKAPLRILKKAMNLYVSSIMQCSGRMGNGGFATGPRRPINDGLPKSLSIGSSRTCFLTEEDLRELIRAASTGSQQNSIIQMDLVLQSHPKTNRGSTVAAPGFVPRSFTTGMGRIDEDKPCEFEDDDICVNTNVCPRSRSHAISRRRA</sequence>
<proteinExistence type="predicted"/>
<comment type="caution">
    <text evidence="1">The sequence shown here is derived from an EMBL/GenBank/DDBJ whole genome shotgun (WGS) entry which is preliminary data.</text>
</comment>
<evidence type="ECO:0000313" key="1">
    <source>
        <dbReference type="EMBL" id="KAL3726236.1"/>
    </source>
</evidence>
<keyword evidence="2" id="KW-1185">Reference proteome</keyword>
<dbReference type="PANTHER" id="PTHR33526:SF4">
    <property type="entry name" value="OS07G0123800 PROTEIN"/>
    <property type="match status" value="1"/>
</dbReference>